<gene>
    <name evidence="1" type="ORF">FLSS-14_0032</name>
</gene>
<evidence type="ECO:0000313" key="1">
    <source>
        <dbReference type="EMBL" id="AGF93636.1"/>
    </source>
</evidence>
<dbReference type="Gene3D" id="3.40.50.300">
    <property type="entry name" value="P-loop containing nucleotide triphosphate hydrolases"/>
    <property type="match status" value="1"/>
</dbReference>
<dbReference type="InterPro" id="IPR027417">
    <property type="entry name" value="P-loop_NTPase"/>
</dbReference>
<name>M1P2J3_9ZZZZ</name>
<evidence type="ECO:0008006" key="2">
    <source>
        <dbReference type="Google" id="ProtNLM"/>
    </source>
</evidence>
<organism evidence="1">
    <name type="scientific">uncultured organism</name>
    <dbReference type="NCBI Taxonomy" id="155900"/>
    <lineage>
        <taxon>unclassified sequences</taxon>
        <taxon>environmental samples</taxon>
    </lineage>
</organism>
<dbReference type="EMBL" id="JX684100">
    <property type="protein sequence ID" value="AGF93636.1"/>
    <property type="molecule type" value="Genomic_DNA"/>
</dbReference>
<sequence>MVDITNLQGKLKTLDRGSAVALKVDVDAYFEVITTLTDNFPQNRDMQVIYTTSTISSKTIIDVLNAFEISRDNIHFVDAVSYMTMGTANQNESVTFVESPTMLENIMLKIEYLLRKYPTDENTVVLDSIDSLAIHNNNRILSEFLHILISSLRSHECYTFILSVSEQESEEIDNMLMMVCDDFIEVTSDEKE</sequence>
<protein>
    <recommendedName>
        <fullName evidence="2">KaiC-like domain-containing protein</fullName>
    </recommendedName>
</protein>
<dbReference type="AlphaFoldDB" id="M1P2J3"/>
<proteinExistence type="predicted"/>
<accession>M1P2J3</accession>
<reference evidence="1" key="1">
    <citation type="journal article" date="2013" name="Syst. Appl. Microbiol.">
        <title>New insights into the archaeal diversity of a hypersaline microbial mat obtained by a metagenomic approach.</title>
        <authorList>
            <person name="Lopez-Lopez A."/>
            <person name="Richter M."/>
            <person name="Pena A."/>
            <person name="Tamames J."/>
            <person name="Rossello-Mora R."/>
        </authorList>
    </citation>
    <scope>NUCLEOTIDE SEQUENCE</scope>
</reference>